<dbReference type="EMBL" id="KE626403">
    <property type="protein sequence ID" value="EXC57042.1"/>
    <property type="molecule type" value="Genomic_DNA"/>
</dbReference>
<keyword evidence="4" id="KW-1185">Reference proteome</keyword>
<feature type="region of interest" description="Disordered" evidence="1">
    <location>
        <begin position="41"/>
        <end position="93"/>
    </location>
</feature>
<evidence type="ECO:0000313" key="3">
    <source>
        <dbReference type="EMBL" id="EXC57042.1"/>
    </source>
</evidence>
<feature type="compositionally biased region" description="Low complexity" evidence="1">
    <location>
        <begin position="61"/>
        <end position="79"/>
    </location>
</feature>
<organism evidence="3 4">
    <name type="scientific">Morus notabilis</name>
    <dbReference type="NCBI Taxonomy" id="981085"/>
    <lineage>
        <taxon>Eukaryota</taxon>
        <taxon>Viridiplantae</taxon>
        <taxon>Streptophyta</taxon>
        <taxon>Embryophyta</taxon>
        <taxon>Tracheophyta</taxon>
        <taxon>Spermatophyta</taxon>
        <taxon>Magnoliopsida</taxon>
        <taxon>eudicotyledons</taxon>
        <taxon>Gunneridae</taxon>
        <taxon>Pentapetalae</taxon>
        <taxon>rosids</taxon>
        <taxon>fabids</taxon>
        <taxon>Rosales</taxon>
        <taxon>Moraceae</taxon>
        <taxon>Moreae</taxon>
        <taxon>Morus</taxon>
    </lineage>
</organism>
<name>W9SFF3_9ROSA</name>
<dbReference type="PANTHER" id="PTHR36801">
    <property type="entry name" value="OS06G0150200 PROTEIN"/>
    <property type="match status" value="1"/>
</dbReference>
<keyword evidence="2" id="KW-0812">Transmembrane</keyword>
<evidence type="ECO:0000256" key="1">
    <source>
        <dbReference type="SAM" id="MobiDB-lite"/>
    </source>
</evidence>
<evidence type="ECO:0000313" key="4">
    <source>
        <dbReference type="Proteomes" id="UP000030645"/>
    </source>
</evidence>
<dbReference type="PANTHER" id="PTHR36801:SF3">
    <property type="entry name" value="OS06G0150300 PROTEIN"/>
    <property type="match status" value="1"/>
</dbReference>
<reference evidence="4" key="1">
    <citation type="submission" date="2013-01" db="EMBL/GenBank/DDBJ databases">
        <title>Draft Genome Sequence of a Mulberry Tree, Morus notabilis C.K. Schneid.</title>
        <authorList>
            <person name="He N."/>
            <person name="Zhao S."/>
        </authorList>
    </citation>
    <scope>NUCLEOTIDE SEQUENCE</scope>
</reference>
<protein>
    <submittedName>
        <fullName evidence="3">Uncharacterized protein</fullName>
    </submittedName>
</protein>
<proteinExistence type="predicted"/>
<accession>W9SFF3</accession>
<feature type="transmembrane region" description="Helical" evidence="2">
    <location>
        <begin position="12"/>
        <end position="36"/>
    </location>
</feature>
<evidence type="ECO:0000256" key="2">
    <source>
        <dbReference type="SAM" id="Phobius"/>
    </source>
</evidence>
<gene>
    <name evidence="3" type="ORF">L484_000786</name>
</gene>
<dbReference type="eggNOG" id="ENOG502S8UW">
    <property type="taxonomic scope" value="Eukaryota"/>
</dbReference>
<sequence>MGRRIPTNDIVLIHPLLSFTLLAAGMAATIAILSGLCGVRHRRKSSPPPPLPTPKKKEAVSSPPTTTITSTTTTKKPPSAELTEHRNELLPAPPAKKKLVREAYSCKDMTKFMSERKIAASLSMRVTRSLSMVRNRDQVKEETSKKGKLKTEDSIWMKTIILGEKCRVPNEEEEGVIYQGQGRRISAYHPRTASSLSISRQCSFIDQEAVPRHELRK</sequence>
<dbReference type="Proteomes" id="UP000030645">
    <property type="component" value="Unassembled WGS sequence"/>
</dbReference>
<keyword evidence="2" id="KW-0472">Membrane</keyword>
<keyword evidence="2" id="KW-1133">Transmembrane helix</keyword>
<dbReference type="AlphaFoldDB" id="W9SFF3"/>